<comment type="caution">
    <text evidence="3">The sequence shown here is derived from an EMBL/GenBank/DDBJ whole genome shotgun (WGS) entry which is preliminary data.</text>
</comment>
<keyword evidence="4" id="KW-1185">Reference proteome</keyword>
<dbReference type="PANTHER" id="PTHR34582">
    <property type="entry name" value="UPF0702 TRANSMEMBRANE PROTEIN YCAP"/>
    <property type="match status" value="1"/>
</dbReference>
<dbReference type="InterPro" id="IPR023090">
    <property type="entry name" value="UPF0702_alpha/beta_dom_sf"/>
</dbReference>
<evidence type="ECO:0000313" key="3">
    <source>
        <dbReference type="EMBL" id="MDT0349824.1"/>
    </source>
</evidence>
<reference evidence="4" key="1">
    <citation type="submission" date="2023-07" db="EMBL/GenBank/DDBJ databases">
        <title>30 novel species of actinomycetes from the DSMZ collection.</title>
        <authorList>
            <person name="Nouioui I."/>
        </authorList>
    </citation>
    <scope>NUCLEOTIDE SEQUENCE [LARGE SCALE GENOMIC DNA]</scope>
    <source>
        <strain evidence="4">DSM 45834</strain>
    </source>
</reference>
<name>A0ABU2NAY3_9PSEU</name>
<accession>A0ABU2NAY3</accession>
<dbReference type="Gene3D" id="3.30.240.20">
    <property type="entry name" value="bsu07140 like domains"/>
    <property type="match status" value="1"/>
</dbReference>
<evidence type="ECO:0000256" key="1">
    <source>
        <dbReference type="SAM" id="MobiDB-lite"/>
    </source>
</evidence>
<dbReference type="RefSeq" id="WP_311555857.1">
    <property type="nucleotide sequence ID" value="NZ_JAVREJ010000005.1"/>
</dbReference>
<keyword evidence="2" id="KW-1133">Transmembrane helix</keyword>
<protein>
    <recommendedName>
        <fullName evidence="5">DUF421 domain-containing protein</fullName>
    </recommendedName>
</protein>
<keyword evidence="2" id="KW-0472">Membrane</keyword>
<feature type="transmembrane region" description="Helical" evidence="2">
    <location>
        <begin position="53"/>
        <end position="75"/>
    </location>
</feature>
<dbReference type="Proteomes" id="UP001183202">
    <property type="component" value="Unassembled WGS sequence"/>
</dbReference>
<organism evidence="3 4">
    <name type="scientific">Pseudonocardia charpentierae</name>
    <dbReference type="NCBI Taxonomy" id="3075545"/>
    <lineage>
        <taxon>Bacteria</taxon>
        <taxon>Bacillati</taxon>
        <taxon>Actinomycetota</taxon>
        <taxon>Actinomycetes</taxon>
        <taxon>Pseudonocardiales</taxon>
        <taxon>Pseudonocardiaceae</taxon>
        <taxon>Pseudonocardia</taxon>
    </lineage>
</organism>
<dbReference type="EMBL" id="JAVREJ010000005">
    <property type="protein sequence ID" value="MDT0349824.1"/>
    <property type="molecule type" value="Genomic_DNA"/>
</dbReference>
<proteinExistence type="predicted"/>
<keyword evidence="2" id="KW-0812">Transmembrane</keyword>
<dbReference type="PANTHER" id="PTHR34582:SF6">
    <property type="entry name" value="UPF0702 TRANSMEMBRANE PROTEIN YCAP"/>
    <property type="match status" value="1"/>
</dbReference>
<sequence>MEVVVRAVVIFLFLWLVTRVVGRSTLGELSTFQLLLYVTMGDLVQQSVTQQDYSVTSGVLAVSVFALLTILVSWANTRWRRIRPLVHGVPVVIMKAGEPLLDVMTRERMSISDLMASAREKGGPTADGGGPRGAGDRRQGLVLHGVGHGPRGAGEAVGRLTCRGGDSDLAMESNTCSKALSASVVRGAATT</sequence>
<gene>
    <name evidence="3" type="ORF">RM445_09855</name>
</gene>
<feature type="region of interest" description="Disordered" evidence="1">
    <location>
        <begin position="118"/>
        <end position="138"/>
    </location>
</feature>
<evidence type="ECO:0008006" key="5">
    <source>
        <dbReference type="Google" id="ProtNLM"/>
    </source>
</evidence>
<evidence type="ECO:0000256" key="2">
    <source>
        <dbReference type="SAM" id="Phobius"/>
    </source>
</evidence>
<evidence type="ECO:0000313" key="4">
    <source>
        <dbReference type="Proteomes" id="UP001183202"/>
    </source>
</evidence>